<dbReference type="InterPro" id="IPR036312">
    <property type="entry name" value="Bifun_inhib/LTP/seed_sf"/>
</dbReference>
<keyword evidence="1" id="KW-0472">Membrane</keyword>
<comment type="caution">
    <text evidence="3">The sequence shown here is derived from an EMBL/GenBank/DDBJ whole genome shotgun (WGS) entry which is preliminary data.</text>
</comment>
<evidence type="ECO:0000313" key="4">
    <source>
        <dbReference type="Proteomes" id="UP000822688"/>
    </source>
</evidence>
<dbReference type="Gene3D" id="1.10.110.10">
    <property type="entry name" value="Plant lipid-transfer and hydrophobic proteins"/>
    <property type="match status" value="1"/>
</dbReference>
<name>A0A8T0HVW9_CERPU</name>
<dbReference type="SUPFAM" id="SSF47699">
    <property type="entry name" value="Bifunctional inhibitor/lipid-transfer protein/seed storage 2S albumin"/>
    <property type="match status" value="1"/>
</dbReference>
<keyword evidence="1" id="KW-1133">Transmembrane helix</keyword>
<keyword evidence="1" id="KW-0812">Transmembrane</keyword>
<protein>
    <recommendedName>
        <fullName evidence="2">Bifunctional inhibitor/plant lipid transfer protein/seed storage helical domain-containing protein</fullName>
    </recommendedName>
</protein>
<dbReference type="Proteomes" id="UP000822688">
    <property type="component" value="Chromosome V"/>
</dbReference>
<feature type="transmembrane region" description="Helical" evidence="1">
    <location>
        <begin position="7"/>
        <end position="26"/>
    </location>
</feature>
<organism evidence="3 4">
    <name type="scientific">Ceratodon purpureus</name>
    <name type="common">Fire moss</name>
    <name type="synonym">Dicranum purpureum</name>
    <dbReference type="NCBI Taxonomy" id="3225"/>
    <lineage>
        <taxon>Eukaryota</taxon>
        <taxon>Viridiplantae</taxon>
        <taxon>Streptophyta</taxon>
        <taxon>Embryophyta</taxon>
        <taxon>Bryophyta</taxon>
        <taxon>Bryophytina</taxon>
        <taxon>Bryopsida</taxon>
        <taxon>Dicranidae</taxon>
        <taxon>Pseudoditrichales</taxon>
        <taxon>Ditrichaceae</taxon>
        <taxon>Ceratodon</taxon>
    </lineage>
</organism>
<dbReference type="AlphaFoldDB" id="A0A8T0HVW9"/>
<evidence type="ECO:0000313" key="3">
    <source>
        <dbReference type="EMBL" id="KAG0574986.1"/>
    </source>
</evidence>
<sequence length="123" mass="13416">MARATDVFYFVALLNLAILKVSGVYVCPSTTTILYDMEPCMPSVEGAYPDPPNEDCCFVVRTTEPSCLCSAFSGYKNSPSINERAALTLPRLCGKVVPFNFTCNGDPVPSGVELPRTRKLKLL</sequence>
<dbReference type="CDD" id="cd00010">
    <property type="entry name" value="AAI_LTSS"/>
    <property type="match status" value="1"/>
</dbReference>
<gene>
    <name evidence="3" type="ORF">KC19_VG308400</name>
</gene>
<proteinExistence type="predicted"/>
<dbReference type="InterPro" id="IPR016140">
    <property type="entry name" value="Bifunc_inhib/LTP/seed_store"/>
</dbReference>
<evidence type="ECO:0000259" key="2">
    <source>
        <dbReference type="SMART" id="SM00499"/>
    </source>
</evidence>
<reference evidence="3" key="1">
    <citation type="submission" date="2020-06" db="EMBL/GenBank/DDBJ databases">
        <title>WGS assembly of Ceratodon purpureus strain R40.</title>
        <authorList>
            <person name="Carey S.B."/>
            <person name="Jenkins J."/>
            <person name="Shu S."/>
            <person name="Lovell J.T."/>
            <person name="Sreedasyam A."/>
            <person name="Maumus F."/>
            <person name="Tiley G.P."/>
            <person name="Fernandez-Pozo N."/>
            <person name="Barry K."/>
            <person name="Chen C."/>
            <person name="Wang M."/>
            <person name="Lipzen A."/>
            <person name="Daum C."/>
            <person name="Saski C.A."/>
            <person name="Payton A.C."/>
            <person name="Mcbreen J.C."/>
            <person name="Conrad R.E."/>
            <person name="Kollar L.M."/>
            <person name="Olsson S."/>
            <person name="Huttunen S."/>
            <person name="Landis J.B."/>
            <person name="Wickett N.J."/>
            <person name="Johnson M.G."/>
            <person name="Rensing S.A."/>
            <person name="Grimwood J."/>
            <person name="Schmutz J."/>
            <person name="Mcdaniel S.F."/>
        </authorList>
    </citation>
    <scope>NUCLEOTIDE SEQUENCE</scope>
    <source>
        <strain evidence="3">R40</strain>
    </source>
</reference>
<keyword evidence="4" id="KW-1185">Reference proteome</keyword>
<feature type="domain" description="Bifunctional inhibitor/plant lipid transfer protein/seed storage helical" evidence="2">
    <location>
        <begin position="27"/>
        <end position="103"/>
    </location>
</feature>
<dbReference type="SMART" id="SM00499">
    <property type="entry name" value="AAI"/>
    <property type="match status" value="1"/>
</dbReference>
<evidence type="ECO:0000256" key="1">
    <source>
        <dbReference type="SAM" id="Phobius"/>
    </source>
</evidence>
<dbReference type="EMBL" id="CM026426">
    <property type="protein sequence ID" value="KAG0574986.1"/>
    <property type="molecule type" value="Genomic_DNA"/>
</dbReference>
<dbReference type="Pfam" id="PF00234">
    <property type="entry name" value="Tryp_alpha_amyl"/>
    <property type="match status" value="1"/>
</dbReference>
<accession>A0A8T0HVW9</accession>